<keyword evidence="1" id="KW-0444">Lipid biosynthesis</keyword>
<dbReference type="Gene3D" id="3.90.1200.10">
    <property type="match status" value="1"/>
</dbReference>
<sequence length="415" mass="47820">MTSRSAFKVFLSSIKLNFSVLRTSSLENQMKLSIPSITSMGLKEKMINGDVDEVAETAASICRGYLNGAWKKITSGDVTVKKLCGGLSNWLYIVSLQKEAVSPKHVLLRLYGQTHCEDALESVITESVIFTLLSERKLGPRLYGVFPGGRIEEYIQARPLKQHEMSDPDISLLVAEKMAAVHVMNVPINKEPRWMWDTINKWLDSLNEIAHDELIGGIYSVKQLRSEVEWLRQHLSKIYSPVVFCHNDLQQGNILLREDTSDPSIVFIDYEYCSYNYRGFDLANHFMEWRYDYNLPECPHFSVNKNNYPSHTQMLTFVEKYISSMRENGGKCKAEHDRVHSILKEVKHYSLATHLLWGLWAAINAHFSQIPFGYKEFAEHRLDCYYMLKNDILSKHGFTPDKIIPVKRKILEAEE</sequence>
<accession>A0A9P0HLF4</accession>
<dbReference type="Pfam" id="PF01633">
    <property type="entry name" value="Choline_kinase"/>
    <property type="match status" value="1"/>
</dbReference>
<dbReference type="GO" id="GO:0004305">
    <property type="term" value="F:ethanolamine kinase activity"/>
    <property type="evidence" value="ECO:0007669"/>
    <property type="project" value="TreeGrafter"/>
</dbReference>
<dbReference type="AlphaFoldDB" id="A0A9P0HLF4"/>
<dbReference type="GO" id="GO:0004103">
    <property type="term" value="F:choline kinase activity"/>
    <property type="evidence" value="ECO:0007669"/>
    <property type="project" value="TreeGrafter"/>
</dbReference>
<evidence type="ECO:0000313" key="4">
    <source>
        <dbReference type="EMBL" id="CAH1403894.1"/>
    </source>
</evidence>
<keyword evidence="5" id="KW-1185">Reference proteome</keyword>
<reference evidence="4" key="1">
    <citation type="submission" date="2022-01" db="EMBL/GenBank/DDBJ databases">
        <authorList>
            <person name="King R."/>
        </authorList>
    </citation>
    <scope>NUCLEOTIDE SEQUENCE</scope>
</reference>
<keyword evidence="1" id="KW-0443">Lipid metabolism</keyword>
<dbReference type="InterPro" id="IPR011009">
    <property type="entry name" value="Kinase-like_dom_sf"/>
</dbReference>
<dbReference type="Gene3D" id="3.30.200.20">
    <property type="entry name" value="Phosphorylase Kinase, domain 1"/>
    <property type="match status" value="1"/>
</dbReference>
<dbReference type="OrthoDB" id="3649325at2759"/>
<protein>
    <recommendedName>
        <fullName evidence="6">Choline/ethanolamine kinase</fullName>
    </recommendedName>
</protein>
<keyword evidence="1" id="KW-0594">Phospholipid biosynthesis</keyword>
<evidence type="ECO:0008006" key="6">
    <source>
        <dbReference type="Google" id="ProtNLM"/>
    </source>
</evidence>
<dbReference type="EMBL" id="OV725081">
    <property type="protein sequence ID" value="CAH1403894.1"/>
    <property type="molecule type" value="Genomic_DNA"/>
</dbReference>
<dbReference type="PANTHER" id="PTHR22603">
    <property type="entry name" value="CHOLINE/ETHANOALAMINE KINASE"/>
    <property type="match status" value="1"/>
</dbReference>
<evidence type="ECO:0000313" key="5">
    <source>
        <dbReference type="Proteomes" id="UP001152798"/>
    </source>
</evidence>
<dbReference type="CDD" id="cd05156">
    <property type="entry name" value="ChoK_euk"/>
    <property type="match status" value="1"/>
</dbReference>
<comment type="similarity">
    <text evidence="3">Belongs to the choline/ethanolamine kinase family.</text>
</comment>
<dbReference type="GO" id="GO:0006646">
    <property type="term" value="P:phosphatidylethanolamine biosynthetic process"/>
    <property type="evidence" value="ECO:0007669"/>
    <property type="project" value="TreeGrafter"/>
</dbReference>
<proteinExistence type="inferred from homology"/>
<organism evidence="4 5">
    <name type="scientific">Nezara viridula</name>
    <name type="common">Southern green stink bug</name>
    <name type="synonym">Cimex viridulus</name>
    <dbReference type="NCBI Taxonomy" id="85310"/>
    <lineage>
        <taxon>Eukaryota</taxon>
        <taxon>Metazoa</taxon>
        <taxon>Ecdysozoa</taxon>
        <taxon>Arthropoda</taxon>
        <taxon>Hexapoda</taxon>
        <taxon>Insecta</taxon>
        <taxon>Pterygota</taxon>
        <taxon>Neoptera</taxon>
        <taxon>Paraneoptera</taxon>
        <taxon>Hemiptera</taxon>
        <taxon>Heteroptera</taxon>
        <taxon>Panheteroptera</taxon>
        <taxon>Pentatomomorpha</taxon>
        <taxon>Pentatomoidea</taxon>
        <taxon>Pentatomidae</taxon>
        <taxon>Pentatominae</taxon>
        <taxon>Nezara</taxon>
    </lineage>
</organism>
<evidence type="ECO:0000256" key="1">
    <source>
        <dbReference type="ARBA" id="ARBA00023209"/>
    </source>
</evidence>
<dbReference type="SUPFAM" id="SSF56112">
    <property type="entry name" value="Protein kinase-like (PK-like)"/>
    <property type="match status" value="1"/>
</dbReference>
<keyword evidence="2" id="KW-1208">Phospholipid metabolism</keyword>
<evidence type="ECO:0000256" key="2">
    <source>
        <dbReference type="ARBA" id="ARBA00023264"/>
    </source>
</evidence>
<evidence type="ECO:0000256" key="3">
    <source>
        <dbReference type="ARBA" id="ARBA00038211"/>
    </source>
</evidence>
<dbReference type="GO" id="GO:0005737">
    <property type="term" value="C:cytoplasm"/>
    <property type="evidence" value="ECO:0007669"/>
    <property type="project" value="TreeGrafter"/>
</dbReference>
<gene>
    <name evidence="4" type="ORF">NEZAVI_LOCUS12409</name>
</gene>
<name>A0A9P0HLF4_NEZVI</name>
<dbReference type="PANTHER" id="PTHR22603:SF93">
    <property type="entry name" value="RE24176P"/>
    <property type="match status" value="1"/>
</dbReference>
<dbReference type="Proteomes" id="UP001152798">
    <property type="component" value="Chromosome 5"/>
</dbReference>